<dbReference type="Gene3D" id="3.40.30.10">
    <property type="entry name" value="Glutaredoxin"/>
    <property type="match status" value="1"/>
</dbReference>
<dbReference type="InterPro" id="IPR036249">
    <property type="entry name" value="Thioredoxin-like_sf"/>
</dbReference>
<dbReference type="InterPro" id="IPR017937">
    <property type="entry name" value="Thioredoxin_CS"/>
</dbReference>
<evidence type="ECO:0000313" key="3">
    <source>
        <dbReference type="EMBL" id="SFJ43287.1"/>
    </source>
</evidence>
<keyword evidence="4" id="KW-1185">Reference proteome</keyword>
<reference evidence="4" key="1">
    <citation type="submission" date="2016-10" db="EMBL/GenBank/DDBJ databases">
        <authorList>
            <person name="Varghese N."/>
            <person name="Submissions S."/>
        </authorList>
    </citation>
    <scope>NUCLEOTIDE SEQUENCE [LARGE SCALE GENOMIC DNA]</scope>
    <source>
        <strain evidence="4">DSM 28881</strain>
    </source>
</reference>
<evidence type="ECO:0000259" key="2">
    <source>
        <dbReference type="PROSITE" id="PS51352"/>
    </source>
</evidence>
<dbReference type="Pfam" id="PF13899">
    <property type="entry name" value="Thioredoxin_7"/>
    <property type="match status" value="1"/>
</dbReference>
<keyword evidence="1" id="KW-0676">Redox-active center</keyword>
<evidence type="ECO:0000256" key="1">
    <source>
        <dbReference type="ARBA" id="ARBA00023284"/>
    </source>
</evidence>
<feature type="domain" description="Thioredoxin" evidence="2">
    <location>
        <begin position="1"/>
        <end position="139"/>
    </location>
</feature>
<dbReference type="STRING" id="1144750.SAMN05443431_107205"/>
<dbReference type="EMBL" id="FORM01000007">
    <property type="protein sequence ID" value="SFJ43287.1"/>
    <property type="molecule type" value="Genomic_DNA"/>
</dbReference>
<evidence type="ECO:0000313" key="4">
    <source>
        <dbReference type="Proteomes" id="UP000199559"/>
    </source>
</evidence>
<proteinExistence type="predicted"/>
<dbReference type="Proteomes" id="UP000199559">
    <property type="component" value="Unassembled WGS sequence"/>
</dbReference>
<name>A0A1I3RD96_9FLAO</name>
<dbReference type="SUPFAM" id="SSF52833">
    <property type="entry name" value="Thioredoxin-like"/>
    <property type="match status" value="1"/>
</dbReference>
<dbReference type="AlphaFoldDB" id="A0A1I3RD96"/>
<dbReference type="PROSITE" id="PS51352">
    <property type="entry name" value="THIOREDOXIN_2"/>
    <property type="match status" value="1"/>
</dbReference>
<dbReference type="PROSITE" id="PS00194">
    <property type="entry name" value="THIOREDOXIN_1"/>
    <property type="match status" value="1"/>
</dbReference>
<organism evidence="3 4">
    <name type="scientific">Olleya namhaensis</name>
    <dbReference type="NCBI Taxonomy" id="1144750"/>
    <lineage>
        <taxon>Bacteria</taxon>
        <taxon>Pseudomonadati</taxon>
        <taxon>Bacteroidota</taxon>
        <taxon>Flavobacteriia</taxon>
        <taxon>Flavobacteriales</taxon>
        <taxon>Flavobacteriaceae</taxon>
    </lineage>
</organism>
<dbReference type="InterPro" id="IPR013766">
    <property type="entry name" value="Thioredoxin_domain"/>
</dbReference>
<protein>
    <submittedName>
        <fullName evidence="3">Thioredoxin-like</fullName>
    </submittedName>
</protein>
<dbReference type="RefSeq" id="WP_245741143.1">
    <property type="nucleotide sequence ID" value="NZ_FORM01000007.1"/>
</dbReference>
<gene>
    <name evidence="3" type="ORF">SAMN05443431_107205</name>
</gene>
<sequence>MTSQIAKSQESAETIIKEAQVTAKKEGKHIFVLFHASWCGWCKKMDNNMMSDKTKALFEGEYIIKHLTVQESKKNKNLENPGAQELLVKYKGENSGIPFWLIFDADGNLITDSLDNKGNNIGCPATPDEVKQFTAKLKSSSSLTDTDLKVIYNQFVDRP</sequence>
<accession>A0A1I3RD96</accession>